<comment type="function">
    <text evidence="18">Core subunit of the mitochondrial membrane respiratory chain NADH dehydrogenase (Complex I) which catalyzes electron transfer from NADH through the respiratory chain, using ubiquinone as an electron acceptor. Essential for the catalytic activity and assembly of complex I.</text>
</comment>
<dbReference type="GO" id="GO:0006120">
    <property type="term" value="P:mitochondrial electron transport, NADH to ubiquinone"/>
    <property type="evidence" value="ECO:0007669"/>
    <property type="project" value="InterPro"/>
</dbReference>
<feature type="transmembrane region" description="Helical" evidence="18">
    <location>
        <begin position="173"/>
        <end position="191"/>
    </location>
</feature>
<comment type="function">
    <text evidence="1">Core subunit of the mitochondrial membrane respiratory chain NADH dehydrogenase (Complex I) that is believed to belong to the minimal assembly required for catalysis. Complex I functions in the transfer of electrons from NADH to the respiratory chain. The immediate electron acceptor for the enzyme is believed to be ubiquinone.</text>
</comment>
<geneLocation type="mitochondrion" evidence="20"/>
<dbReference type="AlphaFoldDB" id="A0A8K1T895"/>
<sequence length="339" mass="39262">MLNISKMIFMLSMFMGTIMAISSSSWLGAWMGLEINLLAFIPLMSNLNNLLTNESALKYFLIQALASSMLLFSVIMSFFNPSNFFMLNMTEINQIMVNFSLFIKMGAAPFHFWFPSVMSGLNWINSLLLMTWQKIAPLILVSYSMNYYFFIIVIFFSAWTGAIGGLNQTNLRTLMAFSSINHLSWILSSMLVSELLWLIYFVFYSFLSMIMVYFWNNFKIYSIHQMYNTLNFNFMIKFLIMINLLSLGGLPPFLGFIPKLLVTQFLSIHQMYLMMTFLVLCSLITLFFYMRITFSAMMIMYPTLKNNKFSIFNNFTLTLGLSSLSILGFSSISLIYSFL</sequence>
<gene>
    <name evidence="20" type="primary">nad2</name>
</gene>
<dbReference type="InterPro" id="IPR003917">
    <property type="entry name" value="NADH_UbQ_OxRdtase_chain2"/>
</dbReference>
<feature type="transmembrane region" description="Helical" evidence="18">
    <location>
        <begin position="311"/>
        <end position="336"/>
    </location>
</feature>
<dbReference type="InterPro" id="IPR050175">
    <property type="entry name" value="Complex_I_Subunit_2"/>
</dbReference>
<evidence type="ECO:0000313" key="20">
    <source>
        <dbReference type="EMBL" id="UFZ13385.1"/>
    </source>
</evidence>
<evidence type="ECO:0000256" key="11">
    <source>
        <dbReference type="ARBA" id="ARBA00022982"/>
    </source>
</evidence>
<feature type="domain" description="NADH:quinone oxidoreductase/Mrp antiporter transmembrane" evidence="19">
    <location>
        <begin position="23"/>
        <end position="285"/>
    </location>
</feature>
<keyword evidence="8 18" id="KW-0812">Transmembrane</keyword>
<name>A0A8K1T895_9NEOP</name>
<evidence type="ECO:0000256" key="3">
    <source>
        <dbReference type="ARBA" id="ARBA00007012"/>
    </source>
</evidence>
<dbReference type="PANTHER" id="PTHR46552">
    <property type="entry name" value="NADH-UBIQUINONE OXIDOREDUCTASE CHAIN 2"/>
    <property type="match status" value="1"/>
</dbReference>
<keyword evidence="13 18" id="KW-0520">NAD</keyword>
<keyword evidence="6" id="KW-0813">Transport</keyword>
<evidence type="ECO:0000256" key="4">
    <source>
        <dbReference type="ARBA" id="ARBA00012944"/>
    </source>
</evidence>
<evidence type="ECO:0000256" key="15">
    <source>
        <dbReference type="ARBA" id="ARBA00023128"/>
    </source>
</evidence>
<keyword evidence="15 18" id="KW-0496">Mitochondrion</keyword>
<keyword evidence="10 18" id="KW-1278">Translocase</keyword>
<evidence type="ECO:0000256" key="1">
    <source>
        <dbReference type="ARBA" id="ARBA00003257"/>
    </source>
</evidence>
<feature type="transmembrane region" description="Helical" evidence="18">
    <location>
        <begin position="95"/>
        <end position="114"/>
    </location>
</feature>
<feature type="transmembrane region" description="Helical" evidence="18">
    <location>
        <begin position="59"/>
        <end position="79"/>
    </location>
</feature>
<keyword evidence="16 18" id="KW-0472">Membrane</keyword>
<dbReference type="EMBL" id="MW642310">
    <property type="protein sequence ID" value="UFZ13385.1"/>
    <property type="molecule type" value="Genomic_DNA"/>
</dbReference>
<evidence type="ECO:0000256" key="9">
    <source>
        <dbReference type="ARBA" id="ARBA00022792"/>
    </source>
</evidence>
<evidence type="ECO:0000256" key="2">
    <source>
        <dbReference type="ARBA" id="ARBA00004448"/>
    </source>
</evidence>
<dbReference type="InterPro" id="IPR001750">
    <property type="entry name" value="ND/Mrp_TM"/>
</dbReference>
<feature type="transmembrane region" description="Helical" evidence="18">
    <location>
        <begin position="7"/>
        <end position="29"/>
    </location>
</feature>
<feature type="transmembrane region" description="Helical" evidence="18">
    <location>
        <begin position="236"/>
        <end position="257"/>
    </location>
</feature>
<evidence type="ECO:0000256" key="16">
    <source>
        <dbReference type="ARBA" id="ARBA00023136"/>
    </source>
</evidence>
<feature type="transmembrane region" description="Helical" evidence="18">
    <location>
        <begin position="197"/>
        <end position="215"/>
    </location>
</feature>
<evidence type="ECO:0000256" key="5">
    <source>
        <dbReference type="ARBA" id="ARBA00021008"/>
    </source>
</evidence>
<dbReference type="GO" id="GO:0008137">
    <property type="term" value="F:NADH dehydrogenase (ubiquinone) activity"/>
    <property type="evidence" value="ECO:0007669"/>
    <property type="project" value="UniProtKB-EC"/>
</dbReference>
<evidence type="ECO:0000256" key="13">
    <source>
        <dbReference type="ARBA" id="ARBA00023027"/>
    </source>
</evidence>
<comment type="similarity">
    <text evidence="3 18">Belongs to the complex I subunit 2 family.</text>
</comment>
<keyword evidence="12 18" id="KW-1133">Transmembrane helix</keyword>
<evidence type="ECO:0000256" key="10">
    <source>
        <dbReference type="ARBA" id="ARBA00022967"/>
    </source>
</evidence>
<evidence type="ECO:0000256" key="17">
    <source>
        <dbReference type="ARBA" id="ARBA00049551"/>
    </source>
</evidence>
<evidence type="ECO:0000256" key="18">
    <source>
        <dbReference type="RuleBase" id="RU003403"/>
    </source>
</evidence>
<keyword evidence="14 18" id="KW-0830">Ubiquinone</keyword>
<dbReference type="EC" id="7.1.1.2" evidence="4 18"/>
<comment type="subcellular location">
    <subcellularLocation>
        <location evidence="2 18">Mitochondrion inner membrane</location>
        <topology evidence="2 18">Multi-pass membrane protein</topology>
    </subcellularLocation>
</comment>
<evidence type="ECO:0000256" key="14">
    <source>
        <dbReference type="ARBA" id="ARBA00023075"/>
    </source>
</evidence>
<evidence type="ECO:0000256" key="7">
    <source>
        <dbReference type="ARBA" id="ARBA00022660"/>
    </source>
</evidence>
<evidence type="ECO:0000256" key="6">
    <source>
        <dbReference type="ARBA" id="ARBA00022448"/>
    </source>
</evidence>
<accession>A0A8K1T895</accession>
<evidence type="ECO:0000259" key="19">
    <source>
        <dbReference type="Pfam" id="PF00361"/>
    </source>
</evidence>
<reference evidence="20" key="1">
    <citation type="journal article" date="2021" name="Cladistics">
        <title>Similar pattern, different paths: tracing the biogeographical history of Megaloptera (Insecta: Neuropterida) using mitochondrial phylogenomics.</title>
        <authorList>
            <person name="Jiang Y."/>
            <person name="Yue L."/>
            <person name="Yang F."/>
            <person name="Gillung J.P."/>
            <person name="Winterton S.L."/>
            <person name="Price B.W."/>
            <person name="Contreras-Ramos A."/>
            <person name="Hayashi F."/>
            <person name="Aspoeck U."/>
            <person name="Aspoeck H."/>
            <person name="Yeates D.K."/>
            <person name="Yang D."/>
            <person name="Liu X."/>
        </authorList>
    </citation>
    <scope>NUCLEOTIDE SEQUENCE</scope>
    <source>
        <strain evidence="20">M825</strain>
    </source>
</reference>
<dbReference type="GO" id="GO:0005743">
    <property type="term" value="C:mitochondrial inner membrane"/>
    <property type="evidence" value="ECO:0007669"/>
    <property type="project" value="UniProtKB-SubCell"/>
</dbReference>
<proteinExistence type="inferred from homology"/>
<keyword evidence="11 18" id="KW-0249">Electron transport</keyword>
<evidence type="ECO:0000256" key="8">
    <source>
        <dbReference type="ARBA" id="ARBA00022692"/>
    </source>
</evidence>
<evidence type="ECO:0000256" key="12">
    <source>
        <dbReference type="ARBA" id="ARBA00022989"/>
    </source>
</evidence>
<protein>
    <recommendedName>
        <fullName evidence="5 18">NADH-ubiquinone oxidoreductase chain 2</fullName>
        <ecNumber evidence="4 18">7.1.1.2</ecNumber>
    </recommendedName>
</protein>
<comment type="catalytic activity">
    <reaction evidence="17 18">
        <text>a ubiquinone + NADH + 5 H(+)(in) = a ubiquinol + NAD(+) + 4 H(+)(out)</text>
        <dbReference type="Rhea" id="RHEA:29091"/>
        <dbReference type="Rhea" id="RHEA-COMP:9565"/>
        <dbReference type="Rhea" id="RHEA-COMP:9566"/>
        <dbReference type="ChEBI" id="CHEBI:15378"/>
        <dbReference type="ChEBI" id="CHEBI:16389"/>
        <dbReference type="ChEBI" id="CHEBI:17976"/>
        <dbReference type="ChEBI" id="CHEBI:57540"/>
        <dbReference type="ChEBI" id="CHEBI:57945"/>
        <dbReference type="EC" id="7.1.1.2"/>
    </reaction>
</comment>
<keyword evidence="9 18" id="KW-0999">Mitochondrion inner membrane</keyword>
<dbReference type="PANTHER" id="PTHR46552:SF1">
    <property type="entry name" value="NADH-UBIQUINONE OXIDOREDUCTASE CHAIN 2"/>
    <property type="match status" value="1"/>
</dbReference>
<dbReference type="PRINTS" id="PR01436">
    <property type="entry name" value="NADHDHGNASE2"/>
</dbReference>
<keyword evidence="7 18" id="KW-0679">Respiratory chain</keyword>
<organism evidence="20">
    <name type="scientific">Madachauliodes sp</name>
    <dbReference type="NCBI Taxonomy" id="2900212"/>
    <lineage>
        <taxon>Eukaryota</taxon>
        <taxon>Metazoa</taxon>
        <taxon>Ecdysozoa</taxon>
        <taxon>Arthropoda</taxon>
        <taxon>Hexapoda</taxon>
        <taxon>Insecta</taxon>
        <taxon>Pterygota</taxon>
        <taxon>Neoptera</taxon>
        <taxon>Endopterygota</taxon>
        <taxon>Megaloptera</taxon>
        <taxon>Corydalidae</taxon>
        <taxon>Corydalidae incertae sedis</taxon>
        <taxon>Madachauliodes</taxon>
    </lineage>
</organism>
<dbReference type="Pfam" id="PF00361">
    <property type="entry name" value="Proton_antipo_M"/>
    <property type="match status" value="1"/>
</dbReference>
<feature type="transmembrane region" description="Helical" evidence="18">
    <location>
        <begin position="269"/>
        <end position="290"/>
    </location>
</feature>